<dbReference type="PIRSF" id="PIRSF000190">
    <property type="entry name" value="Pyd_amn-ph_oxd"/>
    <property type="match status" value="1"/>
</dbReference>
<feature type="domain" description="Pyridoxamine 5'-phosphate oxidase N-terminal" evidence="6">
    <location>
        <begin position="32"/>
        <end position="158"/>
    </location>
</feature>
<feature type="binding site" evidence="5">
    <location>
        <position position="65"/>
    </location>
    <ligand>
        <name>substrate</name>
    </ligand>
</feature>
<feature type="binding site" evidence="5">
    <location>
        <position position="126"/>
    </location>
    <ligand>
        <name>substrate</name>
    </ligand>
</feature>
<dbReference type="PROSITE" id="PS01064">
    <property type="entry name" value="PYRIDOX_OXIDASE"/>
    <property type="match status" value="1"/>
</dbReference>
<evidence type="ECO:0000313" key="9">
    <source>
        <dbReference type="Proteomes" id="UP001063782"/>
    </source>
</evidence>
<dbReference type="Gene3D" id="2.30.110.10">
    <property type="entry name" value="Electron Transport, Fmn-binding Protein, Chain A"/>
    <property type="match status" value="1"/>
</dbReference>
<evidence type="ECO:0000256" key="2">
    <source>
        <dbReference type="ARBA" id="ARBA00022630"/>
    </source>
</evidence>
<reference evidence="8" key="1">
    <citation type="submission" date="2021-12" db="EMBL/GenBank/DDBJ databases">
        <title>taxonomy of Moraxella sp. ZY201224.</title>
        <authorList>
            <person name="Li F."/>
        </authorList>
    </citation>
    <scope>NUCLEOTIDE SEQUENCE</scope>
    <source>
        <strain evidence="8">ZY201224</strain>
    </source>
</reference>
<dbReference type="EMBL" id="CP089977">
    <property type="protein sequence ID" value="UXZ04570.1"/>
    <property type="molecule type" value="Genomic_DNA"/>
</dbReference>
<feature type="domain" description="Pyridoxine 5'-phosphate oxidase dimerisation C-terminal" evidence="7">
    <location>
        <begin position="171"/>
        <end position="211"/>
    </location>
</feature>
<protein>
    <recommendedName>
        <fullName evidence="5">Pyridoxine/pyridoxamine 5'-phosphate oxidase</fullName>
        <ecNumber evidence="5">1.4.3.5</ecNumber>
    </recommendedName>
    <alternativeName>
        <fullName evidence="5">PNP/PMP oxidase</fullName>
        <shortName evidence="5">PNPOx</shortName>
    </alternativeName>
    <alternativeName>
        <fullName evidence="5">Pyridoxal 5'-phosphate synthase</fullName>
    </alternativeName>
</protein>
<comment type="cofactor">
    <cofactor evidence="5">
        <name>FMN</name>
        <dbReference type="ChEBI" id="CHEBI:58210"/>
    </cofactor>
    <text evidence="5">Binds 1 FMN per subunit.</text>
</comment>
<comment type="pathway">
    <text evidence="5">Cofactor metabolism; pyridoxal 5'-phosphate salvage; pyridoxal 5'-phosphate from pyridoxine 5'-phosphate: step 1/1.</text>
</comment>
<dbReference type="Pfam" id="PF01243">
    <property type="entry name" value="PNPOx_N"/>
    <property type="match status" value="1"/>
</dbReference>
<dbReference type="Pfam" id="PF10590">
    <property type="entry name" value="PNP_phzG_C"/>
    <property type="match status" value="1"/>
</dbReference>
<keyword evidence="2 5" id="KW-0285">Flavoprotein</keyword>
<comment type="similarity">
    <text evidence="1 5">Belongs to the pyridoxamine 5'-phosphate oxidase family.</text>
</comment>
<dbReference type="InterPro" id="IPR000659">
    <property type="entry name" value="Pyridox_Oxase"/>
</dbReference>
<dbReference type="SUPFAM" id="SSF50475">
    <property type="entry name" value="FMN-binding split barrel"/>
    <property type="match status" value="1"/>
</dbReference>
<comment type="catalytic activity">
    <reaction evidence="5">
        <text>pyridoxamine 5'-phosphate + O2 + H2O = pyridoxal 5'-phosphate + H2O2 + NH4(+)</text>
        <dbReference type="Rhea" id="RHEA:15817"/>
        <dbReference type="ChEBI" id="CHEBI:15377"/>
        <dbReference type="ChEBI" id="CHEBI:15379"/>
        <dbReference type="ChEBI" id="CHEBI:16240"/>
        <dbReference type="ChEBI" id="CHEBI:28938"/>
        <dbReference type="ChEBI" id="CHEBI:58451"/>
        <dbReference type="ChEBI" id="CHEBI:597326"/>
        <dbReference type="EC" id="1.4.3.5"/>
    </reaction>
</comment>
<comment type="catalytic activity">
    <reaction evidence="5">
        <text>pyridoxine 5'-phosphate + O2 = pyridoxal 5'-phosphate + H2O2</text>
        <dbReference type="Rhea" id="RHEA:15149"/>
        <dbReference type="ChEBI" id="CHEBI:15379"/>
        <dbReference type="ChEBI" id="CHEBI:16240"/>
        <dbReference type="ChEBI" id="CHEBI:58589"/>
        <dbReference type="ChEBI" id="CHEBI:597326"/>
        <dbReference type="EC" id="1.4.3.5"/>
    </reaction>
</comment>
<feature type="binding site" evidence="5">
    <location>
        <position position="82"/>
    </location>
    <ligand>
        <name>FMN</name>
        <dbReference type="ChEBI" id="CHEBI:58210"/>
    </ligand>
</feature>
<feature type="binding site" evidence="5">
    <location>
        <position position="104"/>
    </location>
    <ligand>
        <name>FMN</name>
        <dbReference type="ChEBI" id="CHEBI:58210"/>
    </ligand>
</feature>
<dbReference type="RefSeq" id="WP_263076058.1">
    <property type="nucleotide sequence ID" value="NZ_CP089977.1"/>
</dbReference>
<dbReference type="InterPro" id="IPR012349">
    <property type="entry name" value="Split_barrel_FMN-bd"/>
</dbReference>
<feature type="binding site" evidence="5">
    <location>
        <position position="184"/>
    </location>
    <ligand>
        <name>FMN</name>
        <dbReference type="ChEBI" id="CHEBI:58210"/>
    </ligand>
</feature>
<evidence type="ECO:0000313" key="8">
    <source>
        <dbReference type="EMBL" id="UXZ04570.1"/>
    </source>
</evidence>
<dbReference type="PANTHER" id="PTHR10851:SF0">
    <property type="entry name" value="PYRIDOXINE-5'-PHOSPHATE OXIDASE"/>
    <property type="match status" value="1"/>
</dbReference>
<dbReference type="Proteomes" id="UP001063782">
    <property type="component" value="Chromosome"/>
</dbReference>
<evidence type="ECO:0000259" key="7">
    <source>
        <dbReference type="Pfam" id="PF10590"/>
    </source>
</evidence>
<evidence type="ECO:0000256" key="5">
    <source>
        <dbReference type="HAMAP-Rule" id="MF_01629"/>
    </source>
</evidence>
<name>A0ABY6F398_9GAMM</name>
<feature type="binding site" evidence="5">
    <location>
        <begin position="60"/>
        <end position="65"/>
    </location>
    <ligand>
        <name>FMN</name>
        <dbReference type="ChEBI" id="CHEBI:58210"/>
    </ligand>
</feature>
<accession>A0ABY6F398</accession>
<keyword evidence="9" id="KW-1185">Reference proteome</keyword>
<dbReference type="InterPro" id="IPR019576">
    <property type="entry name" value="Pyridoxamine_oxidase_dimer_C"/>
</dbReference>
<dbReference type="GO" id="GO:0004733">
    <property type="term" value="F:pyridoxamine phosphate oxidase activity"/>
    <property type="evidence" value="ECO:0007669"/>
    <property type="project" value="UniProtKB-EC"/>
</dbReference>
<keyword evidence="3 5" id="KW-0288">FMN</keyword>
<comment type="function">
    <text evidence="5">Catalyzes the oxidation of either pyridoxine 5'-phosphate (PNP) or pyridoxamine 5'-phosphate (PMP) into pyridoxal 5'-phosphate (PLP).</text>
</comment>
<dbReference type="EC" id="1.4.3.5" evidence="5"/>
<dbReference type="InterPro" id="IPR011576">
    <property type="entry name" value="Pyridox_Oxase_N"/>
</dbReference>
<dbReference type="NCBIfam" id="TIGR00558">
    <property type="entry name" value="pdxH"/>
    <property type="match status" value="1"/>
</dbReference>
<gene>
    <name evidence="5 8" type="primary">pdxH</name>
    <name evidence="8" type="ORF">LU297_08295</name>
</gene>
<evidence type="ECO:0000256" key="3">
    <source>
        <dbReference type="ARBA" id="ARBA00022643"/>
    </source>
</evidence>
<feature type="binding site" evidence="5">
    <location>
        <begin position="190"/>
        <end position="192"/>
    </location>
    <ligand>
        <name>substrate</name>
    </ligand>
</feature>
<feature type="binding site" evidence="5">
    <location>
        <begin position="75"/>
        <end position="76"/>
    </location>
    <ligand>
        <name>FMN</name>
        <dbReference type="ChEBI" id="CHEBI:58210"/>
    </ligand>
</feature>
<proteinExistence type="inferred from homology"/>
<feature type="binding site" evidence="5">
    <location>
        <begin position="140"/>
        <end position="141"/>
    </location>
    <ligand>
        <name>FMN</name>
        <dbReference type="ChEBI" id="CHEBI:58210"/>
    </ligand>
</feature>
<organism evidence="8 9">
    <name type="scientific">Moraxella nasicaprae</name>
    <dbReference type="NCBI Taxonomy" id="2904122"/>
    <lineage>
        <taxon>Bacteria</taxon>
        <taxon>Pseudomonadati</taxon>
        <taxon>Pseudomonadota</taxon>
        <taxon>Gammaproteobacteria</taxon>
        <taxon>Moraxellales</taxon>
        <taxon>Moraxellaceae</taxon>
        <taxon>Moraxella</taxon>
    </lineage>
</organism>
<evidence type="ECO:0000259" key="6">
    <source>
        <dbReference type="Pfam" id="PF01243"/>
    </source>
</evidence>
<comment type="pathway">
    <text evidence="5">Cofactor metabolism; pyridoxal 5'-phosphate salvage; pyridoxal 5'-phosphate from pyridoxamine 5'-phosphate: step 1/1.</text>
</comment>
<dbReference type="InterPro" id="IPR019740">
    <property type="entry name" value="Pyridox_Oxase_CS"/>
</dbReference>
<feature type="binding site" evidence="5">
    <location>
        <position position="122"/>
    </location>
    <ligand>
        <name>substrate</name>
    </ligand>
</feature>
<dbReference type="NCBIfam" id="NF004231">
    <property type="entry name" value="PRK05679.1"/>
    <property type="match status" value="1"/>
</dbReference>
<comment type="subunit">
    <text evidence="5">Homodimer.</text>
</comment>
<keyword evidence="5" id="KW-0664">Pyridoxine biosynthesis</keyword>
<feature type="binding site" evidence="5">
    <location>
        <position position="194"/>
    </location>
    <ligand>
        <name>FMN</name>
        <dbReference type="ChEBI" id="CHEBI:58210"/>
    </ligand>
</feature>
<feature type="binding site" evidence="5">
    <location>
        <position position="130"/>
    </location>
    <ligand>
        <name>substrate</name>
    </ligand>
</feature>
<dbReference type="HAMAP" id="MF_01629">
    <property type="entry name" value="PdxH"/>
    <property type="match status" value="1"/>
</dbReference>
<dbReference type="PANTHER" id="PTHR10851">
    <property type="entry name" value="PYRIDOXINE-5-PHOSPHATE OXIDASE"/>
    <property type="match status" value="1"/>
</dbReference>
<sequence length="211" mass="24201">MDLTDARLSYEKHVLPDEGLPATPFDLFRTWFDEAMVQQLPEPYTMSLATCGADNRPSVRIVLMRELTAQGVVFYTNYDSAKGQAIDENPYGEALFFWQGLERQVRLSGRIVKIDAQKSADYFAKRPIESQLGAWVSQPQSGVIANRAVMEQRYDELAKQFGQSVPYPEFWGGYELIIDKAEFWQGRAGRMHDRIVYQADNHGWQISRLLP</sequence>
<comment type="caution">
    <text evidence="5">Lacks conserved residue(s) required for the propagation of feature annotation.</text>
</comment>
<evidence type="ECO:0000256" key="1">
    <source>
        <dbReference type="ARBA" id="ARBA00007301"/>
    </source>
</evidence>
<keyword evidence="4 5" id="KW-0560">Oxidoreductase</keyword>
<evidence type="ECO:0000256" key="4">
    <source>
        <dbReference type="ARBA" id="ARBA00023002"/>
    </source>
</evidence>